<gene>
    <name evidence="1" type="ORF">D9619_008383</name>
</gene>
<evidence type="ECO:0000313" key="1">
    <source>
        <dbReference type="EMBL" id="KAF5319334.1"/>
    </source>
</evidence>
<name>A0A8H5F0M9_9AGAR</name>
<dbReference type="EMBL" id="JAACJJ010000029">
    <property type="protein sequence ID" value="KAF5319334.1"/>
    <property type="molecule type" value="Genomic_DNA"/>
</dbReference>
<proteinExistence type="predicted"/>
<reference evidence="1 2" key="1">
    <citation type="journal article" date="2020" name="ISME J.">
        <title>Uncovering the hidden diversity of litter-decomposition mechanisms in mushroom-forming fungi.</title>
        <authorList>
            <person name="Floudas D."/>
            <person name="Bentzer J."/>
            <person name="Ahren D."/>
            <person name="Johansson T."/>
            <person name="Persson P."/>
            <person name="Tunlid A."/>
        </authorList>
    </citation>
    <scope>NUCLEOTIDE SEQUENCE [LARGE SCALE GENOMIC DNA]</scope>
    <source>
        <strain evidence="1 2">CBS 101986</strain>
    </source>
</reference>
<accession>A0A8H5F0M9</accession>
<evidence type="ECO:0000313" key="2">
    <source>
        <dbReference type="Proteomes" id="UP000567179"/>
    </source>
</evidence>
<organism evidence="1 2">
    <name type="scientific">Psilocybe cf. subviscida</name>
    <dbReference type="NCBI Taxonomy" id="2480587"/>
    <lineage>
        <taxon>Eukaryota</taxon>
        <taxon>Fungi</taxon>
        <taxon>Dikarya</taxon>
        <taxon>Basidiomycota</taxon>
        <taxon>Agaricomycotina</taxon>
        <taxon>Agaricomycetes</taxon>
        <taxon>Agaricomycetidae</taxon>
        <taxon>Agaricales</taxon>
        <taxon>Agaricineae</taxon>
        <taxon>Strophariaceae</taxon>
        <taxon>Psilocybe</taxon>
    </lineage>
</organism>
<sequence>MVWCCFGSAGRGEHAIFAASVGPPFFFYFVPLEEAKLAAEFSVELLHTAS</sequence>
<keyword evidence="2" id="KW-1185">Reference proteome</keyword>
<comment type="caution">
    <text evidence="1">The sequence shown here is derived from an EMBL/GenBank/DDBJ whole genome shotgun (WGS) entry which is preliminary data.</text>
</comment>
<dbReference type="Proteomes" id="UP000567179">
    <property type="component" value="Unassembled WGS sequence"/>
</dbReference>
<dbReference type="AlphaFoldDB" id="A0A8H5F0M9"/>
<protein>
    <submittedName>
        <fullName evidence="1">Uncharacterized protein</fullName>
    </submittedName>
</protein>